<comment type="caution">
    <text evidence="3">The sequence shown here is derived from an EMBL/GenBank/DDBJ whole genome shotgun (WGS) entry which is preliminary data.</text>
</comment>
<dbReference type="InterPro" id="IPR018392">
    <property type="entry name" value="LysM"/>
</dbReference>
<protein>
    <submittedName>
        <fullName evidence="3">Peptidoglycan DD-metalloendopeptidase family protein</fullName>
    </submittedName>
</protein>
<accession>A0ABS1BPE0</accession>
<dbReference type="SUPFAM" id="SSF51261">
    <property type="entry name" value="Duplicated hybrid motif"/>
    <property type="match status" value="1"/>
</dbReference>
<evidence type="ECO:0000259" key="2">
    <source>
        <dbReference type="PROSITE" id="PS51782"/>
    </source>
</evidence>
<dbReference type="CDD" id="cd00118">
    <property type="entry name" value="LysM"/>
    <property type="match status" value="1"/>
</dbReference>
<evidence type="ECO:0000313" key="3">
    <source>
        <dbReference type="EMBL" id="MBK0395160.1"/>
    </source>
</evidence>
<dbReference type="EMBL" id="JAEHNZ010000001">
    <property type="protein sequence ID" value="MBK0395160.1"/>
    <property type="molecule type" value="Genomic_DNA"/>
</dbReference>
<dbReference type="Pfam" id="PF01551">
    <property type="entry name" value="Peptidase_M23"/>
    <property type="match status" value="1"/>
</dbReference>
<evidence type="ECO:0000256" key="1">
    <source>
        <dbReference type="SAM" id="SignalP"/>
    </source>
</evidence>
<keyword evidence="1" id="KW-0732">Signal</keyword>
<keyword evidence="4" id="KW-1185">Reference proteome</keyword>
<dbReference type="Gene3D" id="2.70.70.10">
    <property type="entry name" value="Glucose Permease (Domain IIA)"/>
    <property type="match status" value="1"/>
</dbReference>
<dbReference type="InterPro" id="IPR016047">
    <property type="entry name" value="M23ase_b-sheet_dom"/>
</dbReference>
<dbReference type="PANTHER" id="PTHR21666">
    <property type="entry name" value="PEPTIDASE-RELATED"/>
    <property type="match status" value="1"/>
</dbReference>
<dbReference type="Gene3D" id="3.10.350.10">
    <property type="entry name" value="LysM domain"/>
    <property type="match status" value="1"/>
</dbReference>
<name>A0ABS1BPE0_9NEIS</name>
<dbReference type="SMART" id="SM00257">
    <property type="entry name" value="LysM"/>
    <property type="match status" value="1"/>
</dbReference>
<feature type="signal peptide" evidence="1">
    <location>
        <begin position="1"/>
        <end position="18"/>
    </location>
</feature>
<proteinExistence type="predicted"/>
<dbReference type="PANTHER" id="PTHR21666:SF270">
    <property type="entry name" value="MUREIN HYDROLASE ACTIVATOR ENVC"/>
    <property type="match status" value="1"/>
</dbReference>
<dbReference type="PROSITE" id="PS51782">
    <property type="entry name" value="LYSM"/>
    <property type="match status" value="1"/>
</dbReference>
<gene>
    <name evidence="3" type="ORF">JDW22_00830</name>
</gene>
<feature type="chain" id="PRO_5046424112" evidence="1">
    <location>
        <begin position="19"/>
        <end position="217"/>
    </location>
</feature>
<dbReference type="Pfam" id="PF01476">
    <property type="entry name" value="LysM"/>
    <property type="match status" value="1"/>
</dbReference>
<reference evidence="3 4" key="1">
    <citation type="journal article" date="2021" name="Pathogens">
        <title>Isolation and Characterization of Kingella bonacorsii sp. nov., A Novel Kingella Species Detected in a Stable Periodontitis Subject.</title>
        <authorList>
            <person name="Antezack A."/>
            <person name="Boxberger M."/>
            <person name="Rolland C."/>
            <person name="Monnet-Corti V."/>
            <person name="La Scola B."/>
        </authorList>
    </citation>
    <scope>NUCLEOTIDE SEQUENCE [LARGE SCALE GENOMIC DNA]</scope>
    <source>
        <strain evidence="3 4">Marseille-Q4569</strain>
    </source>
</reference>
<dbReference type="Proteomes" id="UP000614058">
    <property type="component" value="Unassembled WGS sequence"/>
</dbReference>
<sequence>MKIAIRLWICWGAALCLAACSGSGTSQGTRCSPAKGFYCVKAGDNLYRIGLRFGVSVNQLKSWNNLRGDRVAVGQKLRVGRGASSARSGVYAPAPAVPPIALQMPANGRIVREFGGGNRGVDIAGEAGAPVLAAAAGQVVYIGTEVRGYPNLILIRHNAALITAYSNNAGVLVSNNARVAAGQQIATMSSSFQSNEGLLHFEVRENGKAVNPRNYLR</sequence>
<organism evidence="3 4">
    <name type="scientific">Kingella bonacorsii</name>
    <dbReference type="NCBI Taxonomy" id="2796361"/>
    <lineage>
        <taxon>Bacteria</taxon>
        <taxon>Pseudomonadati</taxon>
        <taxon>Pseudomonadota</taxon>
        <taxon>Betaproteobacteria</taxon>
        <taxon>Neisseriales</taxon>
        <taxon>Neisseriaceae</taxon>
        <taxon>Kingella</taxon>
    </lineage>
</organism>
<feature type="domain" description="LysM" evidence="2">
    <location>
        <begin position="36"/>
        <end position="79"/>
    </location>
</feature>
<dbReference type="InterPro" id="IPR036779">
    <property type="entry name" value="LysM_dom_sf"/>
</dbReference>
<dbReference type="CDD" id="cd12797">
    <property type="entry name" value="M23_peptidase"/>
    <property type="match status" value="1"/>
</dbReference>
<evidence type="ECO:0000313" key="4">
    <source>
        <dbReference type="Proteomes" id="UP000614058"/>
    </source>
</evidence>
<dbReference type="InterPro" id="IPR011055">
    <property type="entry name" value="Dup_hybrid_motif"/>
</dbReference>
<dbReference type="InterPro" id="IPR050570">
    <property type="entry name" value="Cell_wall_metabolism_enzyme"/>
</dbReference>